<evidence type="ECO:0000256" key="1">
    <source>
        <dbReference type="SAM" id="MobiDB-lite"/>
    </source>
</evidence>
<dbReference type="GO" id="GO:0005886">
    <property type="term" value="C:plasma membrane"/>
    <property type="evidence" value="ECO:0007669"/>
    <property type="project" value="InterPro"/>
</dbReference>
<keyword evidence="4" id="KW-1185">Reference proteome</keyword>
<feature type="transmembrane region" description="Helical" evidence="2">
    <location>
        <begin position="164"/>
        <end position="185"/>
    </location>
</feature>
<dbReference type="InterPro" id="IPR052565">
    <property type="entry name" value="Glutaredoxin-like_YDR286C"/>
</dbReference>
<feature type="transmembrane region" description="Helical" evidence="2">
    <location>
        <begin position="112"/>
        <end position="137"/>
    </location>
</feature>
<dbReference type="Gene3D" id="3.40.30.10">
    <property type="entry name" value="Glutaredoxin"/>
    <property type="match status" value="1"/>
</dbReference>
<organism evidence="3 4">
    <name type="scientific">Malassezia obtusa</name>
    <dbReference type="NCBI Taxonomy" id="76774"/>
    <lineage>
        <taxon>Eukaryota</taxon>
        <taxon>Fungi</taxon>
        <taxon>Dikarya</taxon>
        <taxon>Basidiomycota</taxon>
        <taxon>Ustilaginomycotina</taxon>
        <taxon>Malasseziomycetes</taxon>
        <taxon>Malasseziales</taxon>
        <taxon>Malasseziaceae</taxon>
        <taxon>Malassezia</taxon>
    </lineage>
</organism>
<keyword evidence="2" id="KW-0812">Transmembrane</keyword>
<feature type="transmembrane region" description="Helical" evidence="2">
    <location>
        <begin position="82"/>
        <end position="105"/>
    </location>
</feature>
<feature type="region of interest" description="Disordered" evidence="1">
    <location>
        <begin position="208"/>
        <end position="437"/>
    </location>
</feature>
<name>A0AAF0E1F2_9BASI</name>
<evidence type="ECO:0000256" key="2">
    <source>
        <dbReference type="SAM" id="Phobius"/>
    </source>
</evidence>
<dbReference type="PANTHER" id="PTHR33558">
    <property type="entry name" value="GLUTAREDOXIN-LIKE PROTEIN C5ORF63 HOMOLOG"/>
    <property type="match status" value="1"/>
</dbReference>
<feature type="compositionally biased region" description="Basic and acidic residues" evidence="1">
    <location>
        <begin position="337"/>
        <end position="349"/>
    </location>
</feature>
<feature type="compositionally biased region" description="Low complexity" evidence="1">
    <location>
        <begin position="267"/>
        <end position="280"/>
    </location>
</feature>
<reference evidence="3" key="1">
    <citation type="submission" date="2023-03" db="EMBL/GenBank/DDBJ databases">
        <title>Mating type loci evolution in Malassezia.</title>
        <authorList>
            <person name="Coelho M.A."/>
        </authorList>
    </citation>
    <scope>NUCLEOTIDE SEQUENCE</scope>
    <source>
        <strain evidence="3">CBS 7876</strain>
    </source>
</reference>
<feature type="compositionally biased region" description="Pro residues" evidence="1">
    <location>
        <begin position="256"/>
        <end position="266"/>
    </location>
</feature>
<gene>
    <name evidence="3" type="ORF">MOBT1_003264</name>
</gene>
<feature type="compositionally biased region" description="Basic residues" evidence="1">
    <location>
        <begin position="350"/>
        <end position="365"/>
    </location>
</feature>
<feature type="compositionally biased region" description="Pro residues" evidence="1">
    <location>
        <begin position="236"/>
        <end position="248"/>
    </location>
</feature>
<dbReference type="Proteomes" id="UP001214603">
    <property type="component" value="Chromosome 9"/>
</dbReference>
<keyword evidence="2" id="KW-0472">Membrane</keyword>
<keyword evidence="2" id="KW-1133">Transmembrane helix</keyword>
<evidence type="ECO:0000313" key="3">
    <source>
        <dbReference type="EMBL" id="WFD04553.1"/>
    </source>
</evidence>
<proteinExistence type="predicted"/>
<dbReference type="InterPro" id="IPR009571">
    <property type="entry name" value="SUR7/Rim9-like_fungi"/>
</dbReference>
<dbReference type="InterPro" id="IPR036249">
    <property type="entry name" value="Thioredoxin-like_sf"/>
</dbReference>
<sequence length="600" mass="66592">MGAAGRFAALLGFLLLGASFVLQILNSVSVPYIHGLYFLNLISGNQDLRSQCTNVDLGYRQSQLRELFTDRLHMPMPFIRDLPYALILQPISAGFTGLAAGAALLALCTNSLLYTLAAFWAATLTIATLVIELVLFLDGRSKLKRELRAQNYSGQADVGLGPALWLQVAATGAVILGFFLVVIAWSMNRPSATAPTYEAPLPLYTKDDDPYGYDQPHAGGARIPDYHGPNYYADPGPTPGPPPGPPPGTMMAPMPGAAPGPAPLGPAAPVAAPTPGAPVASTGLGRAYDSQRPYDAGRSYEADQPYESARGPPRAALSDAAYADSMPSRRHSRHSRHTDGRGSRRDLERRHSHGRSGGHSRRHSSRSYGRESREDARRSRDEDFDYAYNVPSRTLSRQERTRERRRSRDPYLDSSNLYGMDRARHSSSASRHYHGDDEDFYSGARKRLSAGPSFQRYSERDPLFLRPLFLHMWRSSLAGVRLARSAALARGVRAAPVYASVRAYSHKPVPHITIFSGTQCQLCNEAKEVLDEIEAPFTVSQYNIHDDQEYNVEYWRRKYQYDIPVLHLRWDEDESHFGPEIARHRITKEQIESILAQGPE</sequence>
<feature type="compositionally biased region" description="Basic and acidic residues" evidence="1">
    <location>
        <begin position="396"/>
        <end position="411"/>
    </location>
</feature>
<dbReference type="AlphaFoldDB" id="A0AAF0E1F2"/>
<evidence type="ECO:0008006" key="5">
    <source>
        <dbReference type="Google" id="ProtNLM"/>
    </source>
</evidence>
<dbReference type="Pfam" id="PF06687">
    <property type="entry name" value="SUR7"/>
    <property type="match status" value="1"/>
</dbReference>
<accession>A0AAF0E1F2</accession>
<protein>
    <recommendedName>
        <fullName evidence="5">Glutaredoxin domain-containing protein</fullName>
    </recommendedName>
</protein>
<feature type="compositionally biased region" description="Basic and acidic residues" evidence="1">
    <location>
        <begin position="368"/>
        <end position="381"/>
    </location>
</feature>
<dbReference type="SUPFAM" id="SSF52833">
    <property type="entry name" value="Thioredoxin-like"/>
    <property type="match status" value="1"/>
</dbReference>
<dbReference type="InterPro" id="IPR008554">
    <property type="entry name" value="Glutaredoxin-like"/>
</dbReference>
<dbReference type="PANTHER" id="PTHR33558:SF1">
    <property type="entry name" value="GLUTAREDOXIN-LIKE PROTEIN C5ORF63 HOMOLOG"/>
    <property type="match status" value="1"/>
</dbReference>
<dbReference type="Pfam" id="PF05768">
    <property type="entry name" value="Glrx-like"/>
    <property type="match status" value="1"/>
</dbReference>
<evidence type="ECO:0000313" key="4">
    <source>
        <dbReference type="Proteomes" id="UP001214603"/>
    </source>
</evidence>
<dbReference type="EMBL" id="CP119942">
    <property type="protein sequence ID" value="WFD04553.1"/>
    <property type="molecule type" value="Genomic_DNA"/>
</dbReference>